<gene>
    <name evidence="2" type="ORF">ACH47G_01325</name>
</gene>
<name>A0ABW7WAR6_9NOCA</name>
<keyword evidence="3" id="KW-1185">Reference proteome</keyword>
<dbReference type="EMBL" id="JBIRXV010000001">
    <property type="protein sequence ID" value="MFI2319104.1"/>
    <property type="molecule type" value="Genomic_DNA"/>
</dbReference>
<evidence type="ECO:0000313" key="3">
    <source>
        <dbReference type="Proteomes" id="UP001611450"/>
    </source>
</evidence>
<protein>
    <submittedName>
        <fullName evidence="2">Uncharacterized protein</fullName>
    </submittedName>
</protein>
<evidence type="ECO:0000256" key="1">
    <source>
        <dbReference type="SAM" id="SignalP"/>
    </source>
</evidence>
<feature type="signal peptide" evidence="1">
    <location>
        <begin position="1"/>
        <end position="21"/>
    </location>
</feature>
<accession>A0ABW7WAR6</accession>
<reference evidence="2 3" key="1">
    <citation type="submission" date="2024-10" db="EMBL/GenBank/DDBJ databases">
        <title>The Natural Products Discovery Center: Release of the First 8490 Sequenced Strains for Exploring Actinobacteria Biosynthetic Diversity.</title>
        <authorList>
            <person name="Kalkreuter E."/>
            <person name="Kautsar S.A."/>
            <person name="Yang D."/>
            <person name="Bader C.D."/>
            <person name="Teijaro C.N."/>
            <person name="Fluegel L."/>
            <person name="Davis C.M."/>
            <person name="Simpson J.R."/>
            <person name="Lauterbach L."/>
            <person name="Steele A.D."/>
            <person name="Gui C."/>
            <person name="Meng S."/>
            <person name="Li G."/>
            <person name="Viehrig K."/>
            <person name="Ye F."/>
            <person name="Su P."/>
            <person name="Kiefer A.F."/>
            <person name="Nichols A."/>
            <person name="Cepeda A.J."/>
            <person name="Yan W."/>
            <person name="Fan B."/>
            <person name="Jiang Y."/>
            <person name="Adhikari A."/>
            <person name="Zheng C.-J."/>
            <person name="Schuster L."/>
            <person name="Cowan T.M."/>
            <person name="Smanski M.J."/>
            <person name="Chevrette M.G."/>
            <person name="De Carvalho L.P.S."/>
            <person name="Shen B."/>
        </authorList>
    </citation>
    <scope>NUCLEOTIDE SEQUENCE [LARGE SCALE GENOMIC DNA]</scope>
    <source>
        <strain evidence="2 3">NPDC019626</strain>
    </source>
</reference>
<keyword evidence="1" id="KW-0732">Signal</keyword>
<sequence length="208" mass="21938">MLKSMLLGAAAGAAGTTALNAVTFLDMIARGRPPSRTPEESVQHLTGTLGVEVPGDEEQRWNRISGAGALLGTATGVSVGCAHGLARSAGWQPSILTASIADTATAMSVTALSLFASGVSDPRRWTRSDWLSDFAPHLAYGLVTSLTYAAMTEGRSTSKRRGRQGHRDPRRWDRAALSAAARLGTVTAPLRLMSIAIRSASAWRRGPR</sequence>
<feature type="chain" id="PRO_5047149445" evidence="1">
    <location>
        <begin position="22"/>
        <end position="208"/>
    </location>
</feature>
<dbReference type="Proteomes" id="UP001611450">
    <property type="component" value="Unassembled WGS sequence"/>
</dbReference>
<dbReference type="RefSeq" id="WP_396953488.1">
    <property type="nucleotide sequence ID" value="NZ_JBIRXV010000001.1"/>
</dbReference>
<evidence type="ECO:0000313" key="2">
    <source>
        <dbReference type="EMBL" id="MFI2319104.1"/>
    </source>
</evidence>
<organism evidence="2 3">
    <name type="scientific">Nocardia beijingensis</name>
    <dbReference type="NCBI Taxonomy" id="95162"/>
    <lineage>
        <taxon>Bacteria</taxon>
        <taxon>Bacillati</taxon>
        <taxon>Actinomycetota</taxon>
        <taxon>Actinomycetes</taxon>
        <taxon>Mycobacteriales</taxon>
        <taxon>Nocardiaceae</taxon>
        <taxon>Nocardia</taxon>
    </lineage>
</organism>
<comment type="caution">
    <text evidence="2">The sequence shown here is derived from an EMBL/GenBank/DDBJ whole genome shotgun (WGS) entry which is preliminary data.</text>
</comment>
<proteinExistence type="predicted"/>